<dbReference type="EMBL" id="JAGTUK010000001">
    <property type="protein sequence ID" value="MBS0023107.1"/>
    <property type="molecule type" value="Genomic_DNA"/>
</dbReference>
<dbReference type="Pfam" id="PF02687">
    <property type="entry name" value="FtsX"/>
    <property type="match status" value="1"/>
</dbReference>
<proteinExistence type="inferred from homology"/>
<keyword evidence="12" id="KW-1185">Reference proteome</keyword>
<evidence type="ECO:0000256" key="1">
    <source>
        <dbReference type="ARBA" id="ARBA00004651"/>
    </source>
</evidence>
<evidence type="ECO:0000256" key="4">
    <source>
        <dbReference type="ARBA" id="ARBA00022989"/>
    </source>
</evidence>
<evidence type="ECO:0000256" key="8">
    <source>
        <dbReference type="SAM" id="Phobius"/>
    </source>
</evidence>
<comment type="subcellular location">
    <subcellularLocation>
        <location evidence="1">Cell membrane</location>
        <topology evidence="1">Multi-pass membrane protein</topology>
    </subcellularLocation>
</comment>
<evidence type="ECO:0000313" key="12">
    <source>
        <dbReference type="Proteomes" id="UP000678243"/>
    </source>
</evidence>
<dbReference type="RefSeq" id="WP_211541195.1">
    <property type="nucleotide sequence ID" value="NZ_JAGTUK010000001.1"/>
</dbReference>
<keyword evidence="4 8" id="KW-1133">Transmembrane helix</keyword>
<evidence type="ECO:0000256" key="3">
    <source>
        <dbReference type="ARBA" id="ARBA00022692"/>
    </source>
</evidence>
<reference evidence="11 12" key="1">
    <citation type="submission" date="2021-04" db="EMBL/GenBank/DDBJ databases">
        <title>Whole genome analysis of root endophytic bacterium Microbacterium paraoxydans ku-mp colonizing RP-bio226 rice variety.</title>
        <authorList>
            <person name="Ulaganathan K."/>
            <person name="Latha B."/>
        </authorList>
    </citation>
    <scope>NUCLEOTIDE SEQUENCE [LARGE SCALE GENOMIC DNA]</scope>
    <source>
        <strain evidence="12">ku-mp</strain>
    </source>
</reference>
<evidence type="ECO:0000256" key="7">
    <source>
        <dbReference type="SAM" id="MobiDB-lite"/>
    </source>
</evidence>
<accession>A0ABS5IJG3</accession>
<feature type="region of interest" description="Disordered" evidence="7">
    <location>
        <begin position="70"/>
        <end position="96"/>
    </location>
</feature>
<protein>
    <submittedName>
        <fullName evidence="11">ABC transporter permease</fullName>
    </submittedName>
</protein>
<evidence type="ECO:0000259" key="10">
    <source>
        <dbReference type="Pfam" id="PF12704"/>
    </source>
</evidence>
<name>A0ABS5IJG3_9MICO</name>
<comment type="caution">
    <text evidence="11">The sequence shown here is derived from an EMBL/GenBank/DDBJ whole genome shotgun (WGS) entry which is preliminary data.</text>
</comment>
<gene>
    <name evidence="11" type="ORF">KE274_03195</name>
</gene>
<feature type="transmembrane region" description="Helical" evidence="8">
    <location>
        <begin position="387"/>
        <end position="409"/>
    </location>
</feature>
<feature type="domain" description="MacB-like periplasmic core" evidence="10">
    <location>
        <begin position="21"/>
        <end position="265"/>
    </location>
</feature>
<evidence type="ECO:0000256" key="2">
    <source>
        <dbReference type="ARBA" id="ARBA00022475"/>
    </source>
</evidence>
<organism evidence="11 12">
    <name type="scientific">Microbacterium paraoxydans</name>
    <dbReference type="NCBI Taxonomy" id="199592"/>
    <lineage>
        <taxon>Bacteria</taxon>
        <taxon>Bacillati</taxon>
        <taxon>Actinomycetota</taxon>
        <taxon>Actinomycetes</taxon>
        <taxon>Micrococcales</taxon>
        <taxon>Microbacteriaceae</taxon>
        <taxon>Microbacterium</taxon>
    </lineage>
</organism>
<keyword evidence="2" id="KW-1003">Cell membrane</keyword>
<evidence type="ECO:0000256" key="5">
    <source>
        <dbReference type="ARBA" id="ARBA00023136"/>
    </source>
</evidence>
<dbReference type="PANTHER" id="PTHR30572:SF4">
    <property type="entry name" value="ABC TRANSPORTER PERMEASE YTRF"/>
    <property type="match status" value="1"/>
</dbReference>
<keyword evidence="5 8" id="KW-0472">Membrane</keyword>
<feature type="transmembrane region" description="Helical" evidence="8">
    <location>
        <begin position="340"/>
        <end position="367"/>
    </location>
</feature>
<keyword evidence="3 8" id="KW-0812">Transmembrane</keyword>
<dbReference type="InterPro" id="IPR025857">
    <property type="entry name" value="MacB_PCD"/>
</dbReference>
<evidence type="ECO:0000313" key="11">
    <source>
        <dbReference type="EMBL" id="MBS0023107.1"/>
    </source>
</evidence>
<dbReference type="Pfam" id="PF12704">
    <property type="entry name" value="MacB_PCD"/>
    <property type="match status" value="1"/>
</dbReference>
<sequence length="428" mass="43167">MSALDLIRTAIAQTFRSKLRTTLTVLALFVGAFTLSLTTALGAGVSDYVAKQVAALGADDVLLVSAGTSAASTDSGPQPYDPDTSTAASGTANPLTGGGALTPADISALERIDGLSAVTPLSAVAIDWIQAPGGDRYEFAIAPTSSIARADLAAGAQLDPESSERQITLPLDYVEPLGLEDAQDAVGREVELGFTDVLGGAHTLEATIVGVSNTSLLNAGAGANAALVDEVAAQQRAGSTAPERYHAAVATFDPAAGEGAVDDLKAEIAAAGMTAQTVQDQLGLVQTVIGGITGVLNAFAVIALLAAAFGIVNTLLMSVQERTREIGLMKAMGESDGRVFALFSIEAAVIGLLGSVLGVAVAVLVGLPLNAALAQGPLSGLAGLDLLLFQPQGMLGVVALIVVLAFLAGTLPARRASLKTPIDALRYE</sequence>
<dbReference type="Proteomes" id="UP000678243">
    <property type="component" value="Unassembled WGS sequence"/>
</dbReference>
<dbReference type="PANTHER" id="PTHR30572">
    <property type="entry name" value="MEMBRANE COMPONENT OF TRANSPORTER-RELATED"/>
    <property type="match status" value="1"/>
</dbReference>
<feature type="transmembrane region" description="Helical" evidence="8">
    <location>
        <begin position="295"/>
        <end position="319"/>
    </location>
</feature>
<dbReference type="InterPro" id="IPR050250">
    <property type="entry name" value="Macrolide_Exporter_MacB"/>
</dbReference>
<feature type="compositionally biased region" description="Polar residues" evidence="7">
    <location>
        <begin position="83"/>
        <end position="94"/>
    </location>
</feature>
<evidence type="ECO:0000259" key="9">
    <source>
        <dbReference type="Pfam" id="PF02687"/>
    </source>
</evidence>
<dbReference type="InterPro" id="IPR003838">
    <property type="entry name" value="ABC3_permease_C"/>
</dbReference>
<comment type="similarity">
    <text evidence="6">Belongs to the ABC-4 integral membrane protein family.</text>
</comment>
<feature type="domain" description="ABC3 transporter permease C-terminal" evidence="9">
    <location>
        <begin position="298"/>
        <end position="417"/>
    </location>
</feature>
<evidence type="ECO:0000256" key="6">
    <source>
        <dbReference type="ARBA" id="ARBA00038076"/>
    </source>
</evidence>